<comment type="caution">
    <text evidence="6">The sequence shown here is derived from an EMBL/GenBank/DDBJ whole genome shotgun (WGS) entry which is preliminary data.</text>
</comment>
<keyword evidence="1" id="KW-0662">Pyridine nucleotide biosynthesis</keyword>
<dbReference type="EMBL" id="MQWD01000001">
    <property type="protein sequence ID" value="PAP78813.1"/>
    <property type="molecule type" value="Genomic_DNA"/>
</dbReference>
<accession>A0A271J5W0</accession>
<dbReference type="Pfam" id="PF00266">
    <property type="entry name" value="Aminotran_5"/>
    <property type="match status" value="1"/>
</dbReference>
<evidence type="ECO:0000256" key="2">
    <source>
        <dbReference type="ARBA" id="ARBA00022801"/>
    </source>
</evidence>
<dbReference type="AlphaFoldDB" id="A0A271J5W0"/>
<dbReference type="GO" id="GO:0030429">
    <property type="term" value="F:kynureninase activity"/>
    <property type="evidence" value="ECO:0007669"/>
    <property type="project" value="InterPro"/>
</dbReference>
<dbReference type="PANTHER" id="PTHR14084">
    <property type="entry name" value="KYNURENINASE"/>
    <property type="match status" value="1"/>
</dbReference>
<reference evidence="6 7" key="1">
    <citation type="submission" date="2016-11" db="EMBL/GenBank/DDBJ databases">
        <title>Study of marine rhodopsin-containing bacteria.</title>
        <authorList>
            <person name="Yoshizawa S."/>
            <person name="Kumagai Y."/>
            <person name="Kogure K."/>
        </authorList>
    </citation>
    <scope>NUCLEOTIDE SEQUENCE [LARGE SCALE GENOMIC DNA]</scope>
    <source>
        <strain evidence="6 7">SAORIC-28</strain>
    </source>
</reference>
<dbReference type="GO" id="GO:0009435">
    <property type="term" value="P:NAD+ biosynthetic process"/>
    <property type="evidence" value="ECO:0007669"/>
    <property type="project" value="InterPro"/>
</dbReference>
<dbReference type="Gene3D" id="3.40.640.10">
    <property type="entry name" value="Type I PLP-dependent aspartate aminotransferase-like (Major domain)"/>
    <property type="match status" value="1"/>
</dbReference>
<protein>
    <recommendedName>
        <fullName evidence="5">Aminotransferase class V domain-containing protein</fullName>
    </recommendedName>
</protein>
<feature type="region of interest" description="Disordered" evidence="4">
    <location>
        <begin position="1"/>
        <end position="23"/>
    </location>
</feature>
<evidence type="ECO:0000313" key="7">
    <source>
        <dbReference type="Proteomes" id="UP000216339"/>
    </source>
</evidence>
<dbReference type="InterPro" id="IPR000192">
    <property type="entry name" value="Aminotrans_V_dom"/>
</dbReference>
<dbReference type="InterPro" id="IPR015424">
    <property type="entry name" value="PyrdxlP-dep_Trfase"/>
</dbReference>
<dbReference type="GO" id="GO:0043420">
    <property type="term" value="P:anthranilate metabolic process"/>
    <property type="evidence" value="ECO:0007669"/>
    <property type="project" value="TreeGrafter"/>
</dbReference>
<dbReference type="GO" id="GO:0005737">
    <property type="term" value="C:cytoplasm"/>
    <property type="evidence" value="ECO:0007669"/>
    <property type="project" value="InterPro"/>
</dbReference>
<proteinExistence type="predicted"/>
<dbReference type="GO" id="GO:0030170">
    <property type="term" value="F:pyridoxal phosphate binding"/>
    <property type="evidence" value="ECO:0007669"/>
    <property type="project" value="InterPro"/>
</dbReference>
<dbReference type="InterPro" id="IPR010111">
    <property type="entry name" value="Kynureninase"/>
</dbReference>
<feature type="domain" description="Aminotransferase class V" evidence="5">
    <location>
        <begin position="126"/>
        <end position="378"/>
    </location>
</feature>
<dbReference type="InterPro" id="IPR015422">
    <property type="entry name" value="PyrdxlP-dep_Trfase_small"/>
</dbReference>
<keyword evidence="7" id="KW-1185">Reference proteome</keyword>
<sequence length="429" mass="46499">MSTSPRARSPVDSGALAPPPVLDLRDRFVTPPSPAAELRAFTHGLMPRTVPALMAGFCEDWAERGVDAWNRVPDRWGLGHDTGWWSMPEDLADAYVAPMLAAPAGTCVLQPNVHWTVQALLSCDGPFEGRDEVVMTEGEFPSVRHSVQRWAGLRDLRPVDVSANADWAVDLDAIADAITDRTAWVIVSHVGFATGEVIPDADLRRLADAAHARGALLAVDGYHATASLPQDVEAIGADVYFGGLLKEACGSSGNAYLYVRPGLDLRPRLAGWFADAEPFAFAPAPADHPEVRRRFLGGTTAVASMYHAVEGLRILLDVGIDAVRADTLAKGARGIERADALGLPLRSPREAARRGAMVVFEIDAADRLVRWLKTQDVYVDARRGRLLRFSPFVWNPVEDVDRLFDAVEEALATGAHRELPEIDEGGPVT</sequence>
<keyword evidence="2" id="KW-0378">Hydrolase</keyword>
<dbReference type="Proteomes" id="UP000216339">
    <property type="component" value="Unassembled WGS sequence"/>
</dbReference>
<evidence type="ECO:0000313" key="6">
    <source>
        <dbReference type="EMBL" id="PAP78813.1"/>
    </source>
</evidence>
<dbReference type="SUPFAM" id="SSF53383">
    <property type="entry name" value="PLP-dependent transferases"/>
    <property type="match status" value="1"/>
</dbReference>
<gene>
    <name evidence="6" type="ORF">BSZ37_16325</name>
</gene>
<keyword evidence="3" id="KW-0663">Pyridoxal phosphate</keyword>
<dbReference type="InterPro" id="IPR015421">
    <property type="entry name" value="PyrdxlP-dep_Trfase_major"/>
</dbReference>
<dbReference type="PANTHER" id="PTHR14084:SF0">
    <property type="entry name" value="KYNURENINASE"/>
    <property type="match status" value="1"/>
</dbReference>
<evidence type="ECO:0000256" key="3">
    <source>
        <dbReference type="ARBA" id="ARBA00022898"/>
    </source>
</evidence>
<evidence type="ECO:0000259" key="5">
    <source>
        <dbReference type="Pfam" id="PF00266"/>
    </source>
</evidence>
<evidence type="ECO:0000256" key="4">
    <source>
        <dbReference type="SAM" id="MobiDB-lite"/>
    </source>
</evidence>
<dbReference type="GO" id="GO:0019441">
    <property type="term" value="P:L-tryptophan catabolic process to kynurenine"/>
    <property type="evidence" value="ECO:0007669"/>
    <property type="project" value="TreeGrafter"/>
</dbReference>
<name>A0A271J5W0_9BACT</name>
<organism evidence="6 7">
    <name type="scientific">Rubrivirga marina</name>
    <dbReference type="NCBI Taxonomy" id="1196024"/>
    <lineage>
        <taxon>Bacteria</taxon>
        <taxon>Pseudomonadati</taxon>
        <taxon>Rhodothermota</taxon>
        <taxon>Rhodothermia</taxon>
        <taxon>Rhodothermales</taxon>
        <taxon>Rubricoccaceae</taxon>
        <taxon>Rubrivirga</taxon>
    </lineage>
</organism>
<evidence type="ECO:0000256" key="1">
    <source>
        <dbReference type="ARBA" id="ARBA00022642"/>
    </source>
</evidence>
<dbReference type="Gene3D" id="3.90.1150.10">
    <property type="entry name" value="Aspartate Aminotransferase, domain 1"/>
    <property type="match status" value="1"/>
</dbReference>